<proteinExistence type="predicted"/>
<evidence type="ECO:0000256" key="1">
    <source>
        <dbReference type="SAM" id="Phobius"/>
    </source>
</evidence>
<dbReference type="AlphaFoldDB" id="A0A9Q3RYV6"/>
<keyword evidence="1" id="KW-1133">Transmembrane helix</keyword>
<dbReference type="EMBL" id="JAHVKP010000001">
    <property type="protein sequence ID" value="MBY6216917.1"/>
    <property type="molecule type" value="Genomic_DNA"/>
</dbReference>
<dbReference type="InterPro" id="IPR045936">
    <property type="entry name" value="DUF6356"/>
</dbReference>
<feature type="transmembrane region" description="Helical" evidence="1">
    <location>
        <begin position="20"/>
        <end position="45"/>
    </location>
</feature>
<keyword evidence="1" id="KW-0812">Transmembrane</keyword>
<comment type="caution">
    <text evidence="2">The sequence shown here is derived from an EMBL/GenBank/DDBJ whole genome shotgun (WGS) entry which is preliminary data.</text>
</comment>
<gene>
    <name evidence="2" type="ORF">KUV31_01020</name>
</gene>
<dbReference type="Proteomes" id="UP000824927">
    <property type="component" value="Unassembled WGS sequence"/>
</dbReference>
<accession>A0A9Q3RYV6</accession>
<keyword evidence="1" id="KW-0472">Membrane</keyword>
<name>A0A9Q3RYV6_9SPHN</name>
<protein>
    <recommendedName>
        <fullName evidence="4">Capsule biosynthesis protein</fullName>
    </recommendedName>
</protein>
<evidence type="ECO:0000313" key="3">
    <source>
        <dbReference type="Proteomes" id="UP000824927"/>
    </source>
</evidence>
<evidence type="ECO:0008006" key="4">
    <source>
        <dbReference type="Google" id="ProtNLM"/>
    </source>
</evidence>
<reference evidence="2" key="1">
    <citation type="submission" date="2021-06" db="EMBL/GenBank/DDBJ databases">
        <title>50 bacteria genomes isolated from Dapeng, Shenzhen, China.</title>
        <authorList>
            <person name="Zheng W."/>
            <person name="Yu S."/>
            <person name="Huang Y."/>
        </authorList>
    </citation>
    <scope>NUCLEOTIDE SEQUENCE</scope>
    <source>
        <strain evidence="2">DP4N28-2</strain>
    </source>
</reference>
<organism evidence="2 3">
    <name type="scientific">Qipengyuania aquimaris</name>
    <dbReference type="NCBI Taxonomy" id="255984"/>
    <lineage>
        <taxon>Bacteria</taxon>
        <taxon>Pseudomonadati</taxon>
        <taxon>Pseudomonadota</taxon>
        <taxon>Alphaproteobacteria</taxon>
        <taxon>Sphingomonadales</taxon>
        <taxon>Erythrobacteraceae</taxon>
        <taxon>Qipengyuania</taxon>
    </lineage>
</organism>
<evidence type="ECO:0000313" key="2">
    <source>
        <dbReference type="EMBL" id="MBY6216917.1"/>
    </source>
</evidence>
<dbReference type="Pfam" id="PF19883">
    <property type="entry name" value="DUF6356"/>
    <property type="match status" value="1"/>
</dbReference>
<sequence>MKLFTAHPNSVGESYWEHMATAGGFGLSLITAGFACLIHGIFPFWCKTTGSRAVRSLADRMIHARTRFDGNAPKGQQIDWCI</sequence>
<dbReference type="RefSeq" id="WP_221554345.1">
    <property type="nucleotide sequence ID" value="NZ_CP095080.1"/>
</dbReference>